<evidence type="ECO:0000259" key="7">
    <source>
        <dbReference type="Pfam" id="PF04321"/>
    </source>
</evidence>
<accession>A0A7G1QAI9</accession>
<name>A0A7G1QAI9_9GAMM</name>
<evidence type="ECO:0000256" key="6">
    <source>
        <dbReference type="RuleBase" id="RU364082"/>
    </source>
</evidence>
<dbReference type="EMBL" id="LR778175">
    <property type="protein sequence ID" value="CAB1276719.1"/>
    <property type="molecule type" value="Genomic_DNA"/>
</dbReference>
<evidence type="ECO:0000256" key="2">
    <source>
        <dbReference type="ARBA" id="ARBA00010944"/>
    </source>
</evidence>
<dbReference type="Pfam" id="PF04321">
    <property type="entry name" value="RmlD_sub_bind"/>
    <property type="match status" value="1"/>
</dbReference>
<evidence type="ECO:0000256" key="3">
    <source>
        <dbReference type="ARBA" id="ARBA00012929"/>
    </source>
</evidence>
<protein>
    <recommendedName>
        <fullName evidence="4 6">dTDP-4-dehydrorhamnose reductase</fullName>
        <ecNumber evidence="3 6">1.1.1.133</ecNumber>
    </recommendedName>
</protein>
<dbReference type="SUPFAM" id="SSF51735">
    <property type="entry name" value="NAD(P)-binding Rossmann-fold domains"/>
    <property type="match status" value="1"/>
</dbReference>
<comment type="function">
    <text evidence="6">Catalyzes the reduction of dTDP-6-deoxy-L-lyxo-4-hexulose to yield dTDP-L-rhamnose.</text>
</comment>
<comment type="similarity">
    <text evidence="2 6">Belongs to the dTDP-4-dehydrorhamnose reductase family.</text>
</comment>
<evidence type="ECO:0000256" key="1">
    <source>
        <dbReference type="ARBA" id="ARBA00004781"/>
    </source>
</evidence>
<dbReference type="Proteomes" id="UP000516072">
    <property type="component" value="Chromosome"/>
</dbReference>
<keyword evidence="6" id="KW-0521">NADP</keyword>
<proteinExistence type="inferred from homology"/>
<evidence type="ECO:0000313" key="8">
    <source>
        <dbReference type="EMBL" id="CAB1276719.1"/>
    </source>
</evidence>
<dbReference type="NCBIfam" id="TIGR01214">
    <property type="entry name" value="rmlD"/>
    <property type="match status" value="1"/>
</dbReference>
<comment type="cofactor">
    <cofactor evidence="6">
        <name>Mg(2+)</name>
        <dbReference type="ChEBI" id="CHEBI:18420"/>
    </cofactor>
    <text evidence="6">Binds 1 Mg(2+) ion per monomer.</text>
</comment>
<dbReference type="UniPathway" id="UPA00281"/>
<reference evidence="8 9" key="1">
    <citation type="submission" date="2020-03" db="EMBL/GenBank/DDBJ databases">
        <authorList>
            <person name="Picone N."/>
        </authorList>
    </citation>
    <scope>NUCLEOTIDE SEQUENCE [LARGE SCALE GENOMIC DNA]</scope>
    <source>
        <strain evidence="8">NSCAC1</strain>
    </source>
</reference>
<dbReference type="GO" id="GO:0019305">
    <property type="term" value="P:dTDP-rhamnose biosynthetic process"/>
    <property type="evidence" value="ECO:0007669"/>
    <property type="project" value="UniProtKB-UniPathway"/>
</dbReference>
<dbReference type="GO" id="GO:0005829">
    <property type="term" value="C:cytosol"/>
    <property type="evidence" value="ECO:0007669"/>
    <property type="project" value="TreeGrafter"/>
</dbReference>
<dbReference type="InterPro" id="IPR036291">
    <property type="entry name" value="NAD(P)-bd_dom_sf"/>
</dbReference>
<comment type="catalytic activity">
    <reaction evidence="5 6">
        <text>dTDP-beta-L-rhamnose + NADP(+) = dTDP-4-dehydro-beta-L-rhamnose + NADPH + H(+)</text>
        <dbReference type="Rhea" id="RHEA:21796"/>
        <dbReference type="ChEBI" id="CHEBI:15378"/>
        <dbReference type="ChEBI" id="CHEBI:57510"/>
        <dbReference type="ChEBI" id="CHEBI:57783"/>
        <dbReference type="ChEBI" id="CHEBI:58349"/>
        <dbReference type="ChEBI" id="CHEBI:62830"/>
        <dbReference type="EC" id="1.1.1.133"/>
    </reaction>
</comment>
<comment type="pathway">
    <text evidence="1 6">Carbohydrate biosynthesis; dTDP-L-rhamnose biosynthesis.</text>
</comment>
<dbReference type="InterPro" id="IPR029903">
    <property type="entry name" value="RmlD-like-bd"/>
</dbReference>
<dbReference type="GO" id="GO:0009243">
    <property type="term" value="P:O antigen biosynthetic process"/>
    <property type="evidence" value="ECO:0007669"/>
    <property type="project" value="UniProtKB-UniPathway"/>
</dbReference>
<gene>
    <name evidence="8" type="primary">rmlD</name>
    <name evidence="8" type="ORF">NSCAC_1312</name>
</gene>
<organism evidence="8 9">
    <name type="scientific">Candidatus Nitrosacidococcus tergens</name>
    <dbReference type="NCBI Taxonomy" id="553981"/>
    <lineage>
        <taxon>Bacteria</taxon>
        <taxon>Pseudomonadati</taxon>
        <taxon>Pseudomonadota</taxon>
        <taxon>Gammaproteobacteria</taxon>
        <taxon>Chromatiales</taxon>
        <taxon>Chromatiaceae</taxon>
        <taxon>Candidatus Nitrosacidococcus</taxon>
    </lineage>
</organism>
<dbReference type="KEGG" id="ntg:NSCAC_1312"/>
<dbReference type="PANTHER" id="PTHR10491">
    <property type="entry name" value="DTDP-4-DEHYDRORHAMNOSE REDUCTASE"/>
    <property type="match status" value="1"/>
</dbReference>
<dbReference type="AlphaFoldDB" id="A0A7G1QAI9"/>
<evidence type="ECO:0000313" key="9">
    <source>
        <dbReference type="Proteomes" id="UP000516072"/>
    </source>
</evidence>
<dbReference type="CDD" id="cd05254">
    <property type="entry name" value="dTDP_HR_like_SDR_e"/>
    <property type="match status" value="1"/>
</dbReference>
<dbReference type="UniPathway" id="UPA00124"/>
<keyword evidence="9" id="KW-1185">Reference proteome</keyword>
<evidence type="ECO:0000256" key="4">
    <source>
        <dbReference type="ARBA" id="ARBA00017099"/>
    </source>
</evidence>
<sequence>MQRTFASLGKIIPLGRSQLDLSKLETIRSCLMAYRPNLIINAAAYTQVDKAEEEQKLAMTVNGTAPGILAEIAKELDAALIHYSTDYVFNGKNNTPYQEGDIPNPINTYGKTKLAGEKAITEIGGNYLIFRTCWVYGLRGHNFLLTMQRLIKEQKTIQVVNDQFGTPTWSRFIAEATAQVIAQTRGGIANYINEYSGIYHLSCKGEISWHEFAQAINNRINLQNSNQAQIIPIPTSDYPTLAKRPRFSCLDNTHIQNTFGITLPDWNLGLDLLLS</sequence>
<evidence type="ECO:0000256" key="5">
    <source>
        <dbReference type="ARBA" id="ARBA00048200"/>
    </source>
</evidence>
<dbReference type="Gene3D" id="3.90.25.10">
    <property type="entry name" value="UDP-galactose 4-epimerase, domain 1"/>
    <property type="match status" value="1"/>
</dbReference>
<dbReference type="RefSeq" id="WP_232085907.1">
    <property type="nucleotide sequence ID" value="NZ_LR778175.1"/>
</dbReference>
<dbReference type="GO" id="GO:0008831">
    <property type="term" value="F:dTDP-4-dehydrorhamnose reductase activity"/>
    <property type="evidence" value="ECO:0007669"/>
    <property type="project" value="UniProtKB-EC"/>
</dbReference>
<dbReference type="Gene3D" id="3.40.50.720">
    <property type="entry name" value="NAD(P)-binding Rossmann-like Domain"/>
    <property type="match status" value="1"/>
</dbReference>
<dbReference type="EC" id="1.1.1.133" evidence="3 6"/>
<feature type="domain" description="RmlD-like substrate binding" evidence="7">
    <location>
        <begin position="3"/>
        <end position="273"/>
    </location>
</feature>
<dbReference type="PANTHER" id="PTHR10491:SF4">
    <property type="entry name" value="METHIONINE ADENOSYLTRANSFERASE 2 SUBUNIT BETA"/>
    <property type="match status" value="1"/>
</dbReference>
<keyword evidence="6 8" id="KW-0560">Oxidoreductase</keyword>
<dbReference type="InterPro" id="IPR005913">
    <property type="entry name" value="dTDP_dehydrorham_reduct"/>
</dbReference>